<evidence type="ECO:0000256" key="5">
    <source>
        <dbReference type="ARBA" id="ARBA00023136"/>
    </source>
</evidence>
<comment type="caution">
    <text evidence="8">The sequence shown here is derived from an EMBL/GenBank/DDBJ whole genome shotgun (WGS) entry which is preliminary data.</text>
</comment>
<comment type="similarity">
    <text evidence="2 6">Belongs to the drug/metabolite transporter (DMT) superfamily. Plant drug/metabolite exporter (P-DME) (TC 2.A.7.4) family.</text>
</comment>
<feature type="transmembrane region" description="Helical" evidence="6">
    <location>
        <begin position="289"/>
        <end position="309"/>
    </location>
</feature>
<dbReference type="InterPro" id="IPR030184">
    <property type="entry name" value="WAT1-related"/>
</dbReference>
<name>A0A2H5PVJ4_CITUN</name>
<feature type="transmembrane region" description="Helical" evidence="6">
    <location>
        <begin position="258"/>
        <end position="277"/>
    </location>
</feature>
<evidence type="ECO:0000256" key="4">
    <source>
        <dbReference type="ARBA" id="ARBA00022989"/>
    </source>
</evidence>
<dbReference type="InterPro" id="IPR000620">
    <property type="entry name" value="EamA_dom"/>
</dbReference>
<evidence type="ECO:0000313" key="8">
    <source>
        <dbReference type="EMBL" id="GAY56085.1"/>
    </source>
</evidence>
<feature type="transmembrane region" description="Helical" evidence="6">
    <location>
        <begin position="45"/>
        <end position="66"/>
    </location>
</feature>
<accession>A0A2H5PVJ4</accession>
<dbReference type="Pfam" id="PF00892">
    <property type="entry name" value="EamA"/>
    <property type="match status" value="2"/>
</dbReference>
<protein>
    <recommendedName>
        <fullName evidence="6">WAT1-related protein</fullName>
    </recommendedName>
</protein>
<feature type="transmembrane region" description="Helical" evidence="6">
    <location>
        <begin position="192"/>
        <end position="212"/>
    </location>
</feature>
<dbReference type="EMBL" id="BDQV01000130">
    <property type="protein sequence ID" value="GAY56085.1"/>
    <property type="molecule type" value="Genomic_DNA"/>
</dbReference>
<organism evidence="8 9">
    <name type="scientific">Citrus unshiu</name>
    <name type="common">Satsuma mandarin</name>
    <name type="synonym">Citrus nobilis var. unshiu</name>
    <dbReference type="NCBI Taxonomy" id="55188"/>
    <lineage>
        <taxon>Eukaryota</taxon>
        <taxon>Viridiplantae</taxon>
        <taxon>Streptophyta</taxon>
        <taxon>Embryophyta</taxon>
        <taxon>Tracheophyta</taxon>
        <taxon>Spermatophyta</taxon>
        <taxon>Magnoliopsida</taxon>
        <taxon>eudicotyledons</taxon>
        <taxon>Gunneridae</taxon>
        <taxon>Pentapetalae</taxon>
        <taxon>rosids</taxon>
        <taxon>malvids</taxon>
        <taxon>Sapindales</taxon>
        <taxon>Rutaceae</taxon>
        <taxon>Aurantioideae</taxon>
        <taxon>Citrus</taxon>
    </lineage>
</organism>
<dbReference type="GO" id="GO:0022857">
    <property type="term" value="F:transmembrane transporter activity"/>
    <property type="evidence" value="ECO:0007669"/>
    <property type="project" value="InterPro"/>
</dbReference>
<evidence type="ECO:0000256" key="3">
    <source>
        <dbReference type="ARBA" id="ARBA00022692"/>
    </source>
</evidence>
<dbReference type="AlphaFoldDB" id="A0A2H5PVJ4"/>
<keyword evidence="4 6" id="KW-1133">Transmembrane helix</keyword>
<evidence type="ECO:0000256" key="1">
    <source>
        <dbReference type="ARBA" id="ARBA00004141"/>
    </source>
</evidence>
<dbReference type="PANTHER" id="PTHR31218">
    <property type="entry name" value="WAT1-RELATED PROTEIN"/>
    <property type="match status" value="1"/>
</dbReference>
<dbReference type="InterPro" id="IPR037185">
    <property type="entry name" value="EmrE-like"/>
</dbReference>
<evidence type="ECO:0000259" key="7">
    <source>
        <dbReference type="Pfam" id="PF00892"/>
    </source>
</evidence>
<feature type="domain" description="EamA" evidence="7">
    <location>
        <begin position="194"/>
        <end position="332"/>
    </location>
</feature>
<sequence length="367" mass="41231">MNCNIKCKMNMKAYIPYMAIIFNQFAFAGSNILMKIALERGLNQLVFVVYRHVIAMFLLGPFAYVLERKQRPKPSFAVMAKIFVLALLGATIHINVYYIGMDYVSPTVATALGNVVPSFTFLLAFLLGMEKVKITSGRGRAKVLGTIICVGGSLLFTLWRSGYLFKSVVEKPLINIYHNNADHLRYHGKENWIKGSALILTSHIALSSWLILQAKVFKEYPAPLSMNTLICFFASLQTSFLALFFGRNPTIWKLDWNVQFLTVMYCGVLNSALVYYLQTWCISVKGPVFTAMFIPVQLVIVALFSTIAFAERLHLSSLIGAFFIVTGLYCVLWGKRKDSLAADDEHKDGNMKTTTDDKILEISTSTK</sequence>
<evidence type="ECO:0000256" key="2">
    <source>
        <dbReference type="ARBA" id="ARBA00007635"/>
    </source>
</evidence>
<feature type="transmembrane region" description="Helical" evidence="6">
    <location>
        <begin position="111"/>
        <end position="129"/>
    </location>
</feature>
<evidence type="ECO:0000256" key="6">
    <source>
        <dbReference type="RuleBase" id="RU363077"/>
    </source>
</evidence>
<feature type="transmembrane region" description="Helical" evidence="6">
    <location>
        <begin position="224"/>
        <end position="246"/>
    </location>
</feature>
<comment type="subcellular location">
    <subcellularLocation>
        <location evidence="1 6">Membrane</location>
        <topology evidence="1 6">Multi-pass membrane protein</topology>
    </subcellularLocation>
</comment>
<keyword evidence="5 6" id="KW-0472">Membrane</keyword>
<feature type="domain" description="EamA" evidence="7">
    <location>
        <begin position="17"/>
        <end position="157"/>
    </location>
</feature>
<feature type="transmembrane region" description="Helical" evidence="6">
    <location>
        <begin position="315"/>
        <end position="334"/>
    </location>
</feature>
<feature type="transmembrane region" description="Helical" evidence="6">
    <location>
        <begin position="78"/>
        <end position="99"/>
    </location>
</feature>
<keyword evidence="9" id="KW-1185">Reference proteome</keyword>
<proteinExistence type="inferred from homology"/>
<feature type="transmembrane region" description="Helical" evidence="6">
    <location>
        <begin position="141"/>
        <end position="159"/>
    </location>
</feature>
<evidence type="ECO:0000313" key="9">
    <source>
        <dbReference type="Proteomes" id="UP000236630"/>
    </source>
</evidence>
<reference evidence="8 9" key="1">
    <citation type="journal article" date="2017" name="Front. Genet.">
        <title>Draft sequencing of the heterozygous diploid genome of Satsuma (Citrus unshiu Marc.) using a hybrid assembly approach.</title>
        <authorList>
            <person name="Shimizu T."/>
            <person name="Tanizawa Y."/>
            <person name="Mochizuki T."/>
            <person name="Nagasaki H."/>
            <person name="Yoshioka T."/>
            <person name="Toyoda A."/>
            <person name="Fujiyama A."/>
            <person name="Kaminuma E."/>
            <person name="Nakamura Y."/>
        </authorList>
    </citation>
    <scope>NUCLEOTIDE SEQUENCE [LARGE SCALE GENOMIC DNA]</scope>
    <source>
        <strain evidence="9">cv. Miyagawa wase</strain>
    </source>
</reference>
<gene>
    <name evidence="8" type="ORF">CUMW_169110</name>
</gene>
<dbReference type="Proteomes" id="UP000236630">
    <property type="component" value="Unassembled WGS sequence"/>
</dbReference>
<dbReference type="GO" id="GO:0016020">
    <property type="term" value="C:membrane"/>
    <property type="evidence" value="ECO:0007669"/>
    <property type="project" value="UniProtKB-SubCell"/>
</dbReference>
<keyword evidence="3 6" id="KW-0812">Transmembrane</keyword>
<feature type="transmembrane region" description="Helical" evidence="6">
    <location>
        <begin position="14"/>
        <end position="33"/>
    </location>
</feature>
<dbReference type="SUPFAM" id="SSF103481">
    <property type="entry name" value="Multidrug resistance efflux transporter EmrE"/>
    <property type="match status" value="2"/>
</dbReference>